<comment type="subcellular location">
    <subcellularLocation>
        <location evidence="2">Cell inner membrane</location>
        <topology evidence="2">Multi-pass membrane protein</topology>
    </subcellularLocation>
</comment>
<reference evidence="18" key="1">
    <citation type="submission" date="2022-10" db="EMBL/GenBank/DDBJ databases">
        <title>Candidatus Kirkpatrella diaphorinas gen. nov., sp. nov., an uncultured endosymbiont identified in a population of Diaphorina citri from Hawaii.</title>
        <authorList>
            <person name="Henry E.M."/>
            <person name="Carlson C.R."/>
            <person name="Kuo Y.-W."/>
        </authorList>
    </citation>
    <scope>NUCLEOTIDE SEQUENCE</scope>
    <source>
        <strain evidence="18">CADCRV1</strain>
    </source>
</reference>
<feature type="domain" description="HAMP" evidence="17">
    <location>
        <begin position="191"/>
        <end position="245"/>
    </location>
</feature>
<evidence type="ECO:0000256" key="11">
    <source>
        <dbReference type="ARBA" id="ARBA00022840"/>
    </source>
</evidence>
<evidence type="ECO:0000256" key="14">
    <source>
        <dbReference type="ARBA" id="ARBA00023136"/>
    </source>
</evidence>
<dbReference type="EC" id="2.7.13.3" evidence="3"/>
<gene>
    <name evidence="18" type="ORF">N5W20_07070</name>
</gene>
<dbReference type="Gene3D" id="3.30.565.10">
    <property type="entry name" value="Histidine kinase-like ATPase, C-terminal domain"/>
    <property type="match status" value="1"/>
</dbReference>
<evidence type="ECO:0000259" key="17">
    <source>
        <dbReference type="PROSITE" id="PS50885"/>
    </source>
</evidence>
<dbReference type="Proteomes" id="UP001163831">
    <property type="component" value="Chromosome"/>
</dbReference>
<keyword evidence="7" id="KW-0808">Transferase</keyword>
<keyword evidence="19" id="KW-1185">Reference proteome</keyword>
<dbReference type="InterPro" id="IPR004358">
    <property type="entry name" value="Sig_transdc_His_kin-like_C"/>
</dbReference>
<dbReference type="InterPro" id="IPR036890">
    <property type="entry name" value="HATPase_C_sf"/>
</dbReference>
<dbReference type="RefSeq" id="WP_319806454.1">
    <property type="nucleotide sequence ID" value="NZ_CP107052.1"/>
</dbReference>
<evidence type="ECO:0000256" key="6">
    <source>
        <dbReference type="ARBA" id="ARBA00022553"/>
    </source>
</evidence>
<dbReference type="PROSITE" id="PS50109">
    <property type="entry name" value="HIS_KIN"/>
    <property type="match status" value="1"/>
</dbReference>
<evidence type="ECO:0000256" key="5">
    <source>
        <dbReference type="ARBA" id="ARBA00022519"/>
    </source>
</evidence>
<dbReference type="Pfam" id="PF00672">
    <property type="entry name" value="HAMP"/>
    <property type="match status" value="1"/>
</dbReference>
<dbReference type="InterPro" id="IPR005467">
    <property type="entry name" value="His_kinase_dom"/>
</dbReference>
<dbReference type="SUPFAM" id="SSF55874">
    <property type="entry name" value="ATPase domain of HSP90 chaperone/DNA topoisomerase II/histidine kinase"/>
    <property type="match status" value="1"/>
</dbReference>
<dbReference type="CDD" id="cd00075">
    <property type="entry name" value="HATPase"/>
    <property type="match status" value="1"/>
</dbReference>
<organism evidence="18 19">
    <name type="scientific">Candidatus Kirkpatrickella diaphorinae</name>
    <dbReference type="NCBI Taxonomy" id="2984322"/>
    <lineage>
        <taxon>Bacteria</taxon>
        <taxon>Pseudomonadati</taxon>
        <taxon>Pseudomonadota</taxon>
        <taxon>Alphaproteobacteria</taxon>
        <taxon>Acetobacterales</taxon>
        <taxon>Acetobacteraceae</taxon>
        <taxon>Candidatus Kirkpatrickella</taxon>
    </lineage>
</organism>
<keyword evidence="5" id="KW-0997">Cell inner membrane</keyword>
<dbReference type="CDD" id="cd06225">
    <property type="entry name" value="HAMP"/>
    <property type="match status" value="1"/>
</dbReference>
<dbReference type="SUPFAM" id="SSF47384">
    <property type="entry name" value="Homodimeric domain of signal transducing histidine kinase"/>
    <property type="match status" value="1"/>
</dbReference>
<evidence type="ECO:0000313" key="19">
    <source>
        <dbReference type="Proteomes" id="UP001163831"/>
    </source>
</evidence>
<dbReference type="InterPro" id="IPR003661">
    <property type="entry name" value="HisK_dim/P_dom"/>
</dbReference>
<protein>
    <recommendedName>
        <fullName evidence="3">histidine kinase</fullName>
        <ecNumber evidence="3">2.7.13.3</ecNumber>
    </recommendedName>
</protein>
<keyword evidence="6" id="KW-0597">Phosphoprotein</keyword>
<evidence type="ECO:0000259" key="16">
    <source>
        <dbReference type="PROSITE" id="PS50109"/>
    </source>
</evidence>
<comment type="catalytic activity">
    <reaction evidence="1">
        <text>ATP + protein L-histidine = ADP + protein N-phospho-L-histidine.</text>
        <dbReference type="EC" id="2.7.13.3"/>
    </reaction>
</comment>
<evidence type="ECO:0000256" key="8">
    <source>
        <dbReference type="ARBA" id="ARBA00022692"/>
    </source>
</evidence>
<feature type="domain" description="Histidine kinase" evidence="16">
    <location>
        <begin position="253"/>
        <end position="452"/>
    </location>
</feature>
<feature type="transmembrane region" description="Helical" evidence="15">
    <location>
        <begin position="171"/>
        <end position="193"/>
    </location>
</feature>
<keyword evidence="10" id="KW-0418">Kinase</keyword>
<keyword evidence="14 15" id="KW-0472">Membrane</keyword>
<keyword evidence="12 15" id="KW-1133">Transmembrane helix</keyword>
<dbReference type="SMART" id="SM00304">
    <property type="entry name" value="HAMP"/>
    <property type="match status" value="1"/>
</dbReference>
<proteinExistence type="predicted"/>
<dbReference type="EMBL" id="CP107052">
    <property type="protein sequence ID" value="UYH50863.1"/>
    <property type="molecule type" value="Genomic_DNA"/>
</dbReference>
<dbReference type="SMART" id="SM00387">
    <property type="entry name" value="HATPase_c"/>
    <property type="match status" value="1"/>
</dbReference>
<dbReference type="InterPro" id="IPR050980">
    <property type="entry name" value="2C_sensor_his_kinase"/>
</dbReference>
<evidence type="ECO:0000256" key="15">
    <source>
        <dbReference type="SAM" id="Phobius"/>
    </source>
</evidence>
<dbReference type="InterPro" id="IPR003594">
    <property type="entry name" value="HATPase_dom"/>
</dbReference>
<evidence type="ECO:0000256" key="4">
    <source>
        <dbReference type="ARBA" id="ARBA00022475"/>
    </source>
</evidence>
<evidence type="ECO:0000256" key="1">
    <source>
        <dbReference type="ARBA" id="ARBA00000085"/>
    </source>
</evidence>
<dbReference type="PROSITE" id="PS50885">
    <property type="entry name" value="HAMP"/>
    <property type="match status" value="1"/>
</dbReference>
<dbReference type="SMART" id="SM00388">
    <property type="entry name" value="HisKA"/>
    <property type="match status" value="1"/>
</dbReference>
<evidence type="ECO:0000256" key="12">
    <source>
        <dbReference type="ARBA" id="ARBA00022989"/>
    </source>
</evidence>
<evidence type="ECO:0000256" key="2">
    <source>
        <dbReference type="ARBA" id="ARBA00004429"/>
    </source>
</evidence>
<dbReference type="InterPro" id="IPR003660">
    <property type="entry name" value="HAMP_dom"/>
</dbReference>
<keyword evidence="9" id="KW-0547">Nucleotide-binding</keyword>
<evidence type="ECO:0000256" key="9">
    <source>
        <dbReference type="ARBA" id="ARBA00022741"/>
    </source>
</evidence>
<evidence type="ECO:0000256" key="3">
    <source>
        <dbReference type="ARBA" id="ARBA00012438"/>
    </source>
</evidence>
<keyword evidence="11 18" id="KW-0067">ATP-binding</keyword>
<name>A0ABY6GJC5_9PROT</name>
<dbReference type="GO" id="GO:0005524">
    <property type="term" value="F:ATP binding"/>
    <property type="evidence" value="ECO:0007669"/>
    <property type="project" value="UniProtKB-KW"/>
</dbReference>
<dbReference type="CDD" id="cd00082">
    <property type="entry name" value="HisKA"/>
    <property type="match status" value="1"/>
</dbReference>
<sequence length="454" mass="48842">MAPPHAMQEDDARGAIRIWPIGLTGRVSIVVLAAICAVFLASSFIYRQAQISQVSVVRLSVLAEELSADLDMLHAVSPRRRPVIVARLSNPNLRLSIREHREGEDMEDGQCLAPGVDSLGSAHAMLSNAHLCVADLGSETVGIRGALAIDGEQDLVFEMPHVLVVTSMNGAVAIAAITAVAVCGVAAVLIRALSLPLRTLSSVANHLGNEDEDARTVVNEAGPREVRGLAHAINAMQTRIQKLIEDKTSVLAAVSHDLRTPLARLRLRADFLEDEEARLAIVMDIDEMEAMINGVLAFLAGNNDPEVPRVVDLVAIISTLLDTQADQGRKTAYTGPDRCLLTLRPIAIKRVFANLIQNACVHGGSAEVALSVEESRIVISVTDHGPGVPEQDLARITEAFYRVDHSRSRQTGGAGLGLAIVKREVRRANGRLSFRNVQPSGLEVQVMLPREVSH</sequence>
<feature type="transmembrane region" description="Helical" evidence="15">
    <location>
        <begin position="27"/>
        <end position="46"/>
    </location>
</feature>
<dbReference type="Gene3D" id="1.10.287.130">
    <property type="match status" value="1"/>
</dbReference>
<dbReference type="PANTHER" id="PTHR44936:SF5">
    <property type="entry name" value="SENSOR HISTIDINE KINASE ENVZ"/>
    <property type="match status" value="1"/>
</dbReference>
<evidence type="ECO:0000256" key="7">
    <source>
        <dbReference type="ARBA" id="ARBA00022679"/>
    </source>
</evidence>
<dbReference type="InterPro" id="IPR036097">
    <property type="entry name" value="HisK_dim/P_sf"/>
</dbReference>
<accession>A0ABY6GJC5</accession>
<dbReference type="PRINTS" id="PR00344">
    <property type="entry name" value="BCTRLSENSOR"/>
</dbReference>
<evidence type="ECO:0000313" key="18">
    <source>
        <dbReference type="EMBL" id="UYH50863.1"/>
    </source>
</evidence>
<keyword evidence="4" id="KW-1003">Cell membrane</keyword>
<dbReference type="PANTHER" id="PTHR44936">
    <property type="entry name" value="SENSOR PROTEIN CREC"/>
    <property type="match status" value="1"/>
</dbReference>
<evidence type="ECO:0000256" key="10">
    <source>
        <dbReference type="ARBA" id="ARBA00022777"/>
    </source>
</evidence>
<dbReference type="Pfam" id="PF00512">
    <property type="entry name" value="HisKA"/>
    <property type="match status" value="1"/>
</dbReference>
<evidence type="ECO:0000256" key="13">
    <source>
        <dbReference type="ARBA" id="ARBA00023012"/>
    </source>
</evidence>
<keyword evidence="13" id="KW-0902">Two-component regulatory system</keyword>
<keyword evidence="8 15" id="KW-0812">Transmembrane</keyword>
<dbReference type="Pfam" id="PF02518">
    <property type="entry name" value="HATPase_c"/>
    <property type="match status" value="1"/>
</dbReference>